<evidence type="ECO:0000259" key="3">
    <source>
        <dbReference type="PROSITE" id="PS01031"/>
    </source>
</evidence>
<proteinExistence type="inferred from homology"/>
<dbReference type="PANTHER" id="PTHR11527">
    <property type="entry name" value="HEAT-SHOCK PROTEIN 20 FAMILY MEMBER"/>
    <property type="match status" value="1"/>
</dbReference>
<gene>
    <name evidence="4" type="ORF">HNR50_002613</name>
</gene>
<comment type="similarity">
    <text evidence="1 2">Belongs to the small heat shock protein (HSP20) family.</text>
</comment>
<dbReference type="EMBL" id="JACHGJ010000004">
    <property type="protein sequence ID" value="MBB6480940.1"/>
    <property type="molecule type" value="Genomic_DNA"/>
</dbReference>
<comment type="caution">
    <text evidence="4">The sequence shown here is derived from an EMBL/GenBank/DDBJ whole genome shotgun (WGS) entry which is preliminary data.</text>
</comment>
<dbReference type="CDD" id="cd06464">
    <property type="entry name" value="ACD_sHsps-like"/>
    <property type="match status" value="1"/>
</dbReference>
<name>A0A841RD73_9SPIO</name>
<dbReference type="RefSeq" id="WP_184747184.1">
    <property type="nucleotide sequence ID" value="NZ_JACHGJ010000004.1"/>
</dbReference>
<protein>
    <submittedName>
        <fullName evidence="4">HSP20 family molecular chaperone IbpA</fullName>
    </submittedName>
</protein>
<sequence length="145" mass="16605">MRYVTKTRPVNTMDELFDSFFYGTPSRSQNAVVYSSFPVDVEEQENSYVLTAELAGFKDDEVEITLNEGLLTVTASRLKEAEKTDEQKEDVKYLLRERVNRQFKRSFSLPKDADREAIKASLKDGLLYLTIGKKPEAKPVTIKIN</sequence>
<dbReference type="Gene3D" id="2.60.40.790">
    <property type="match status" value="1"/>
</dbReference>
<evidence type="ECO:0000256" key="1">
    <source>
        <dbReference type="PROSITE-ProRule" id="PRU00285"/>
    </source>
</evidence>
<evidence type="ECO:0000256" key="2">
    <source>
        <dbReference type="RuleBase" id="RU003616"/>
    </source>
</evidence>
<dbReference type="PROSITE" id="PS01031">
    <property type="entry name" value="SHSP"/>
    <property type="match status" value="1"/>
</dbReference>
<reference evidence="4 5" key="1">
    <citation type="submission" date="2020-08" db="EMBL/GenBank/DDBJ databases">
        <title>Genomic Encyclopedia of Type Strains, Phase IV (KMG-IV): sequencing the most valuable type-strain genomes for metagenomic binning, comparative biology and taxonomic classification.</title>
        <authorList>
            <person name="Goeker M."/>
        </authorList>
    </citation>
    <scope>NUCLEOTIDE SEQUENCE [LARGE SCALE GENOMIC DNA]</scope>
    <source>
        <strain evidence="4 5">DSM 2461</strain>
    </source>
</reference>
<dbReference type="Pfam" id="PF00011">
    <property type="entry name" value="HSP20"/>
    <property type="match status" value="1"/>
</dbReference>
<keyword evidence="5" id="KW-1185">Reference proteome</keyword>
<evidence type="ECO:0000313" key="4">
    <source>
        <dbReference type="EMBL" id="MBB6480940.1"/>
    </source>
</evidence>
<dbReference type="Proteomes" id="UP000587760">
    <property type="component" value="Unassembled WGS sequence"/>
</dbReference>
<feature type="domain" description="SHSP" evidence="3">
    <location>
        <begin position="30"/>
        <end position="145"/>
    </location>
</feature>
<dbReference type="AlphaFoldDB" id="A0A841RD73"/>
<accession>A0A841RD73</accession>
<organism evidence="4 5">
    <name type="scientific">Spirochaeta isovalerica</name>
    <dbReference type="NCBI Taxonomy" id="150"/>
    <lineage>
        <taxon>Bacteria</taxon>
        <taxon>Pseudomonadati</taxon>
        <taxon>Spirochaetota</taxon>
        <taxon>Spirochaetia</taxon>
        <taxon>Spirochaetales</taxon>
        <taxon>Spirochaetaceae</taxon>
        <taxon>Spirochaeta</taxon>
    </lineage>
</organism>
<dbReference type="InterPro" id="IPR031107">
    <property type="entry name" value="Small_HSP"/>
</dbReference>
<dbReference type="InterPro" id="IPR008978">
    <property type="entry name" value="HSP20-like_chaperone"/>
</dbReference>
<dbReference type="InterPro" id="IPR002068">
    <property type="entry name" value="A-crystallin/Hsp20_dom"/>
</dbReference>
<evidence type="ECO:0000313" key="5">
    <source>
        <dbReference type="Proteomes" id="UP000587760"/>
    </source>
</evidence>
<dbReference type="SUPFAM" id="SSF49764">
    <property type="entry name" value="HSP20-like chaperones"/>
    <property type="match status" value="1"/>
</dbReference>